<keyword evidence="2" id="KW-0813">Transport</keyword>
<dbReference type="PROSITE" id="PS50850">
    <property type="entry name" value="MFS"/>
    <property type="match status" value="1"/>
</dbReference>
<comment type="subcellular location">
    <subcellularLocation>
        <location evidence="1">Cell inner membrane</location>
        <topology evidence="1">Multi-pass membrane protein</topology>
    </subcellularLocation>
</comment>
<dbReference type="GO" id="GO:0015293">
    <property type="term" value="F:symporter activity"/>
    <property type="evidence" value="ECO:0007669"/>
    <property type="project" value="UniProtKB-KW"/>
</dbReference>
<dbReference type="OrthoDB" id="7166231at2"/>
<dbReference type="SUPFAM" id="SSF103473">
    <property type="entry name" value="MFS general substrate transporter"/>
    <property type="match status" value="1"/>
</dbReference>
<feature type="transmembrane region" description="Helical" evidence="8">
    <location>
        <begin position="358"/>
        <end position="381"/>
    </location>
</feature>
<keyword evidence="5" id="KW-0769">Symport</keyword>
<dbReference type="EMBL" id="CP043312">
    <property type="protein sequence ID" value="QEK39827.1"/>
    <property type="molecule type" value="Genomic_DNA"/>
</dbReference>
<reference evidence="10 11" key="1">
    <citation type="submission" date="2019-08" db="EMBL/GenBank/DDBJ databases">
        <title>Highly reduced genomes of protist endosymbionts show evolutionary convergence.</title>
        <authorList>
            <person name="George E."/>
            <person name="Husnik F."/>
            <person name="Tashyreva D."/>
            <person name="Prokopchuk G."/>
            <person name="Horak A."/>
            <person name="Kwong W.K."/>
            <person name="Lukes J."/>
            <person name="Keeling P.J."/>
        </authorList>
    </citation>
    <scope>NUCLEOTIDE SEQUENCE [LARGE SCALE GENOMIC DNA]</scope>
    <source>
        <strain evidence="10">1621</strain>
    </source>
</reference>
<feature type="transmembrane region" description="Helical" evidence="8">
    <location>
        <begin position="269"/>
        <end position="291"/>
    </location>
</feature>
<evidence type="ECO:0000259" key="9">
    <source>
        <dbReference type="PROSITE" id="PS50850"/>
    </source>
</evidence>
<feature type="transmembrane region" description="Helical" evidence="8">
    <location>
        <begin position="138"/>
        <end position="164"/>
    </location>
</feature>
<feature type="transmembrane region" description="Helical" evidence="8">
    <location>
        <begin position="74"/>
        <end position="92"/>
    </location>
</feature>
<evidence type="ECO:0000313" key="11">
    <source>
        <dbReference type="Proteomes" id="UP000323844"/>
    </source>
</evidence>
<keyword evidence="4 8" id="KW-0812">Transmembrane</keyword>
<dbReference type="KEGG" id="snay:FZC37_02735"/>
<dbReference type="InterPro" id="IPR011701">
    <property type="entry name" value="MFS"/>
</dbReference>
<dbReference type="RefSeq" id="WP_148952188.1">
    <property type="nucleotide sequence ID" value="NZ_CP043312.1"/>
</dbReference>
<feature type="transmembrane region" description="Helical" evidence="8">
    <location>
        <begin position="12"/>
        <end position="32"/>
    </location>
</feature>
<feature type="transmembrane region" description="Helical" evidence="8">
    <location>
        <begin position="393"/>
        <end position="412"/>
    </location>
</feature>
<evidence type="ECO:0000256" key="8">
    <source>
        <dbReference type="SAM" id="Phobius"/>
    </source>
</evidence>
<dbReference type="InterPro" id="IPR051084">
    <property type="entry name" value="H+-coupled_symporters"/>
</dbReference>
<feature type="transmembrane region" description="Helical" evidence="8">
    <location>
        <begin position="44"/>
        <end position="62"/>
    </location>
</feature>
<dbReference type="InterPro" id="IPR036259">
    <property type="entry name" value="MFS_trans_sf"/>
</dbReference>
<evidence type="ECO:0000256" key="3">
    <source>
        <dbReference type="ARBA" id="ARBA00022475"/>
    </source>
</evidence>
<evidence type="ECO:0000256" key="7">
    <source>
        <dbReference type="ARBA" id="ARBA00023136"/>
    </source>
</evidence>
<dbReference type="Gene3D" id="1.20.1250.20">
    <property type="entry name" value="MFS general substrate transporter like domains"/>
    <property type="match status" value="2"/>
</dbReference>
<sequence length="425" mass="47698">MLLLVSVLTMIVQYYSYHILGFLAANISYNFFPESDEVTRLLKMYGIIAIAMVIRPLGSVLLGRIGDMFGRYKAVNLSLAITGGAAIFLGLIPNYSYIGILSTFLLIIGRMLISGFTSAGTDGVRIMVYEKIGRCRQYFGAGITAVASVIGSLVASISASIFTTSIFPEYFWRVAFILGGTLHFLVISIRKISALEGNTAFNYYNDVQKEEGYEYYKNLPLWNVVRQYMSRVVISAILLGSISSSYTFFIIFFRAYSSTVLHFINESSFLFYNTIGIVFYVLFSLISGYIADFWNANKVLFAFLLILLLASVFFTVCIRLDIFIPAVYLICSGCLGGVSVPLFVFVKKVLPKVVRYRLYAVSHALGSMFISLPTQIVAMLLYKKLGVHWAPMLYFIVVILLIPFAFSMYIIVTRSTYKSFIINKI</sequence>
<dbReference type="Pfam" id="PF07690">
    <property type="entry name" value="MFS_1"/>
    <property type="match status" value="1"/>
</dbReference>
<evidence type="ECO:0000313" key="10">
    <source>
        <dbReference type="EMBL" id="QEK39827.1"/>
    </source>
</evidence>
<feature type="domain" description="Major facilitator superfamily (MFS) profile" evidence="9">
    <location>
        <begin position="2"/>
        <end position="415"/>
    </location>
</feature>
<dbReference type="PANTHER" id="PTHR43528:SF7">
    <property type="entry name" value="MFS TRANSPORTER"/>
    <property type="match status" value="1"/>
</dbReference>
<keyword evidence="6 8" id="KW-1133">Transmembrane helix</keyword>
<name>A0A5C0UJ68_9RICK</name>
<feature type="transmembrane region" description="Helical" evidence="8">
    <location>
        <begin position="232"/>
        <end position="257"/>
    </location>
</feature>
<organism evidence="10 11">
    <name type="scientific">Candidatus Sneabacter namystus</name>
    <dbReference type="NCBI Taxonomy" id="2601646"/>
    <lineage>
        <taxon>Bacteria</taxon>
        <taxon>Pseudomonadati</taxon>
        <taxon>Pseudomonadota</taxon>
        <taxon>Alphaproteobacteria</taxon>
        <taxon>Rickettsiales</taxon>
        <taxon>Rickettsiaceae</taxon>
        <taxon>Rickettsieae</taxon>
        <taxon>Candidatus Sneabacter</taxon>
    </lineage>
</organism>
<evidence type="ECO:0000256" key="2">
    <source>
        <dbReference type="ARBA" id="ARBA00022448"/>
    </source>
</evidence>
<accession>A0A5C0UJ68</accession>
<keyword evidence="7 8" id="KW-0472">Membrane</keyword>
<evidence type="ECO:0000256" key="4">
    <source>
        <dbReference type="ARBA" id="ARBA00022692"/>
    </source>
</evidence>
<proteinExistence type="predicted"/>
<keyword evidence="3" id="KW-1003">Cell membrane</keyword>
<feature type="transmembrane region" description="Helical" evidence="8">
    <location>
        <begin position="98"/>
        <end position="117"/>
    </location>
</feature>
<feature type="transmembrane region" description="Helical" evidence="8">
    <location>
        <begin position="170"/>
        <end position="189"/>
    </location>
</feature>
<feature type="transmembrane region" description="Helical" evidence="8">
    <location>
        <begin position="298"/>
        <end position="316"/>
    </location>
</feature>
<dbReference type="InterPro" id="IPR020846">
    <property type="entry name" value="MFS_dom"/>
</dbReference>
<evidence type="ECO:0000256" key="1">
    <source>
        <dbReference type="ARBA" id="ARBA00004429"/>
    </source>
</evidence>
<keyword evidence="11" id="KW-1185">Reference proteome</keyword>
<gene>
    <name evidence="10" type="ORF">FZC37_02735</name>
</gene>
<protein>
    <submittedName>
        <fullName evidence="10">MFS transporter</fullName>
    </submittedName>
</protein>
<dbReference type="AlphaFoldDB" id="A0A5C0UJ68"/>
<dbReference type="GO" id="GO:0005886">
    <property type="term" value="C:plasma membrane"/>
    <property type="evidence" value="ECO:0007669"/>
    <property type="project" value="UniProtKB-SubCell"/>
</dbReference>
<dbReference type="PANTHER" id="PTHR43528">
    <property type="entry name" value="ALPHA-KETOGLUTARATE PERMEASE"/>
    <property type="match status" value="1"/>
</dbReference>
<feature type="transmembrane region" description="Helical" evidence="8">
    <location>
        <begin position="322"/>
        <end position="346"/>
    </location>
</feature>
<evidence type="ECO:0000256" key="5">
    <source>
        <dbReference type="ARBA" id="ARBA00022847"/>
    </source>
</evidence>
<dbReference type="Proteomes" id="UP000323844">
    <property type="component" value="Chromosome"/>
</dbReference>
<evidence type="ECO:0000256" key="6">
    <source>
        <dbReference type="ARBA" id="ARBA00022989"/>
    </source>
</evidence>